<dbReference type="PANTHER" id="PTHR43798">
    <property type="entry name" value="MONOACYLGLYCEROL LIPASE"/>
    <property type="match status" value="1"/>
</dbReference>
<evidence type="ECO:0000313" key="2">
    <source>
        <dbReference type="EMBL" id="BDT77866.1"/>
    </source>
</evidence>
<dbReference type="EMBL" id="AP026973">
    <property type="protein sequence ID" value="BDT77866.1"/>
    <property type="molecule type" value="Genomic_DNA"/>
</dbReference>
<organism evidence="2">
    <name type="scientific">Polynucleobacter yangtzensis</name>
    <dbReference type="NCBI Taxonomy" id="1743159"/>
    <lineage>
        <taxon>Bacteria</taxon>
        <taxon>Pseudomonadati</taxon>
        <taxon>Pseudomonadota</taxon>
        <taxon>Betaproteobacteria</taxon>
        <taxon>Burkholderiales</taxon>
        <taxon>Burkholderiaceae</taxon>
        <taxon>Polynucleobacter</taxon>
    </lineage>
</organism>
<dbReference type="GO" id="GO:0016020">
    <property type="term" value="C:membrane"/>
    <property type="evidence" value="ECO:0007669"/>
    <property type="project" value="TreeGrafter"/>
</dbReference>
<evidence type="ECO:0000259" key="1">
    <source>
        <dbReference type="Pfam" id="PF00561"/>
    </source>
</evidence>
<dbReference type="GO" id="GO:0046464">
    <property type="term" value="P:acylglycerol catabolic process"/>
    <property type="evidence" value="ECO:0007669"/>
    <property type="project" value="TreeGrafter"/>
</dbReference>
<sequence>MNRIFLKFFYLFFTIFLFIGGVGAQTVSGTCNVEVKTIPIGGGTVEYLKVGKGTPILLLHGLFAQKEQWSELACYLSAAGYLVFAPDLPGYGKSAPFPIVDYKLENQVRLLHEFTNALNIQKLDLVGSSMGGAIASMYARAYPMQVRSLAFIGSPLGISGWSTQVKSVLYQGINPFIPISVDQLNLENQLLFYKPPVVPESLQQSLIADYQKSNRHYQQVWDIVNLYLYEIEKNPPSPIPTLILWGKQDRIFDVVDIQRLRQKYPKNRYLVINEAGHLLMLETPKEVATNYIEFLKSK</sequence>
<dbReference type="InterPro" id="IPR000073">
    <property type="entry name" value="AB_hydrolase_1"/>
</dbReference>
<feature type="domain" description="AB hydrolase-1" evidence="1">
    <location>
        <begin position="55"/>
        <end position="223"/>
    </location>
</feature>
<dbReference type="RefSeq" id="WP_281742350.1">
    <property type="nucleotide sequence ID" value="NZ_AP026973.1"/>
</dbReference>
<dbReference type="KEGG" id="pyt:PKF023_16690"/>
<gene>
    <name evidence="2" type="ORF">PKF023_16690</name>
</gene>
<dbReference type="AlphaFoldDB" id="A0A9C7FIP0"/>
<dbReference type="InterPro" id="IPR050266">
    <property type="entry name" value="AB_hydrolase_sf"/>
</dbReference>
<protein>
    <submittedName>
        <fullName evidence="2">Lipase</fullName>
    </submittedName>
</protein>
<accession>A0A9C7FIP0</accession>
<dbReference type="PRINTS" id="PR00412">
    <property type="entry name" value="EPOXHYDRLASE"/>
</dbReference>
<dbReference type="Proteomes" id="UP001211097">
    <property type="component" value="Chromosome"/>
</dbReference>
<reference evidence="2" key="1">
    <citation type="submission" date="2022-11" db="EMBL/GenBank/DDBJ databases">
        <title>Complete Genome Sequences of three Polynucleobacter sp. Subcluster PnecC Strains KF022, KF023, and KF032 Isolated from a Shallow Eutrophic Lake in Japan.</title>
        <authorList>
            <person name="Ogata Y."/>
            <person name="Watanabe K."/>
            <person name="Takemine S."/>
            <person name="Shindo C."/>
            <person name="Kurokawa R."/>
            <person name="Suda W."/>
        </authorList>
    </citation>
    <scope>NUCLEOTIDE SEQUENCE</scope>
    <source>
        <strain evidence="2">KF023</strain>
    </source>
</reference>
<proteinExistence type="predicted"/>
<dbReference type="GO" id="GO:0047372">
    <property type="term" value="F:monoacylglycerol lipase activity"/>
    <property type="evidence" value="ECO:0007669"/>
    <property type="project" value="TreeGrafter"/>
</dbReference>
<dbReference type="InterPro" id="IPR000639">
    <property type="entry name" value="Epox_hydrolase-like"/>
</dbReference>
<dbReference type="InterPro" id="IPR029058">
    <property type="entry name" value="AB_hydrolase_fold"/>
</dbReference>
<name>A0A9C7FIP0_9BURK</name>
<dbReference type="PANTHER" id="PTHR43798:SF5">
    <property type="entry name" value="MONOACYLGLYCEROL LIPASE ABHD6"/>
    <property type="match status" value="1"/>
</dbReference>
<dbReference type="PRINTS" id="PR00111">
    <property type="entry name" value="ABHYDROLASE"/>
</dbReference>
<dbReference type="Pfam" id="PF00561">
    <property type="entry name" value="Abhydrolase_1"/>
    <property type="match status" value="1"/>
</dbReference>
<dbReference type="Gene3D" id="3.40.50.1820">
    <property type="entry name" value="alpha/beta hydrolase"/>
    <property type="match status" value="1"/>
</dbReference>
<dbReference type="SUPFAM" id="SSF53474">
    <property type="entry name" value="alpha/beta-Hydrolases"/>
    <property type="match status" value="1"/>
</dbReference>